<evidence type="ECO:0000256" key="2">
    <source>
        <dbReference type="ARBA" id="ARBA00022692"/>
    </source>
</evidence>
<feature type="transmembrane region" description="Helical" evidence="6">
    <location>
        <begin position="235"/>
        <end position="253"/>
    </location>
</feature>
<keyword evidence="5" id="KW-0297">G-protein coupled receptor</keyword>
<dbReference type="InterPro" id="IPR017452">
    <property type="entry name" value="GPCR_Rhodpsn_7TM"/>
</dbReference>
<protein>
    <recommendedName>
        <fullName evidence="7">G-protein coupled receptors family 1 profile domain-containing protein</fullName>
    </recommendedName>
</protein>
<feature type="transmembrane region" description="Helical" evidence="6">
    <location>
        <begin position="92"/>
        <end position="113"/>
    </location>
</feature>
<feature type="domain" description="G-protein coupled receptors family 1 profile" evidence="7">
    <location>
        <begin position="24"/>
        <end position="292"/>
    </location>
</feature>
<feature type="transmembrane region" description="Helical" evidence="6">
    <location>
        <begin position="273"/>
        <end position="295"/>
    </location>
</feature>
<dbReference type="GO" id="GO:0016020">
    <property type="term" value="C:membrane"/>
    <property type="evidence" value="ECO:0007669"/>
    <property type="project" value="UniProtKB-SubCell"/>
</dbReference>
<dbReference type="InterPro" id="IPR053352">
    <property type="entry name" value="FMRFamide_rcpt"/>
</dbReference>
<comment type="subcellular location">
    <subcellularLocation>
        <location evidence="1">Membrane</location>
    </subcellularLocation>
</comment>
<dbReference type="OrthoDB" id="5825150at2759"/>
<dbReference type="PRINTS" id="PR00237">
    <property type="entry name" value="GPCRRHODOPSN"/>
</dbReference>
<evidence type="ECO:0000313" key="8">
    <source>
        <dbReference type="EMBL" id="CAI5451893.1"/>
    </source>
</evidence>
<keyword evidence="9" id="KW-1185">Reference proteome</keyword>
<name>A0A9P1ITL3_9PELO</name>
<feature type="transmembrane region" description="Helical" evidence="6">
    <location>
        <begin position="134"/>
        <end position="154"/>
    </location>
</feature>
<evidence type="ECO:0000256" key="6">
    <source>
        <dbReference type="SAM" id="Phobius"/>
    </source>
</evidence>
<dbReference type="CDD" id="cd14978">
    <property type="entry name" value="7tmA_FMRFamide_R-like"/>
    <property type="match status" value="1"/>
</dbReference>
<comment type="similarity">
    <text evidence="5">Belongs to the G-protein coupled receptor 1 family.</text>
</comment>
<keyword evidence="5" id="KW-0675">Receptor</keyword>
<keyword evidence="2 5" id="KW-0812">Transmembrane</keyword>
<dbReference type="PANTHER" id="PTHR47323:SF1">
    <property type="entry name" value="G-PROTEIN COUPLED RECEPTORS FAMILY 1 PROFILE DOMAIN-CONTAINING PROTEIN"/>
    <property type="match status" value="1"/>
</dbReference>
<dbReference type="AlphaFoldDB" id="A0A9P1ITL3"/>
<evidence type="ECO:0000256" key="5">
    <source>
        <dbReference type="RuleBase" id="RU000688"/>
    </source>
</evidence>
<dbReference type="PANTHER" id="PTHR47323">
    <property type="entry name" value="FMRFAMIDE PEPTIDE RECEPTOR FAMILY-RELATED"/>
    <property type="match status" value="1"/>
</dbReference>
<feature type="transmembrane region" description="Helical" evidence="6">
    <location>
        <begin position="12"/>
        <end position="32"/>
    </location>
</feature>
<feature type="transmembrane region" description="Helical" evidence="6">
    <location>
        <begin position="179"/>
        <end position="205"/>
    </location>
</feature>
<dbReference type="EMBL" id="CANHGI010000005">
    <property type="protein sequence ID" value="CAI5451893.1"/>
    <property type="molecule type" value="Genomic_DNA"/>
</dbReference>
<dbReference type="SUPFAM" id="SSF81321">
    <property type="entry name" value="Family A G protein-coupled receptor-like"/>
    <property type="match status" value="1"/>
</dbReference>
<feature type="transmembrane region" description="Helical" evidence="6">
    <location>
        <begin position="44"/>
        <end position="72"/>
    </location>
</feature>
<evidence type="ECO:0000256" key="4">
    <source>
        <dbReference type="ARBA" id="ARBA00023136"/>
    </source>
</evidence>
<dbReference type="PROSITE" id="PS50262">
    <property type="entry name" value="G_PROTEIN_RECEP_F1_2"/>
    <property type="match status" value="1"/>
</dbReference>
<evidence type="ECO:0000256" key="3">
    <source>
        <dbReference type="ARBA" id="ARBA00022989"/>
    </source>
</evidence>
<dbReference type="Gene3D" id="1.20.1070.10">
    <property type="entry name" value="Rhodopsin 7-helix transmembrane proteins"/>
    <property type="match status" value="1"/>
</dbReference>
<proteinExistence type="inferred from homology"/>
<gene>
    <name evidence="8" type="ORF">CAMP_LOCUS14530</name>
</gene>
<organism evidence="8 9">
    <name type="scientific">Caenorhabditis angaria</name>
    <dbReference type="NCBI Taxonomy" id="860376"/>
    <lineage>
        <taxon>Eukaryota</taxon>
        <taxon>Metazoa</taxon>
        <taxon>Ecdysozoa</taxon>
        <taxon>Nematoda</taxon>
        <taxon>Chromadorea</taxon>
        <taxon>Rhabditida</taxon>
        <taxon>Rhabditina</taxon>
        <taxon>Rhabditomorpha</taxon>
        <taxon>Rhabditoidea</taxon>
        <taxon>Rhabditidae</taxon>
        <taxon>Peloderinae</taxon>
        <taxon>Caenorhabditis</taxon>
    </lineage>
</organism>
<dbReference type="Proteomes" id="UP001152747">
    <property type="component" value="Unassembled WGS sequence"/>
</dbReference>
<dbReference type="Pfam" id="PF10324">
    <property type="entry name" value="7TM_GPCR_Srw"/>
    <property type="match status" value="1"/>
</dbReference>
<keyword evidence="5" id="KW-0807">Transducer</keyword>
<keyword evidence="4 6" id="KW-0472">Membrane</keyword>
<evidence type="ECO:0000259" key="7">
    <source>
        <dbReference type="PROSITE" id="PS50262"/>
    </source>
</evidence>
<sequence length="335" mass="39039">MQWNGWPEYVAIAYLPVFFVGLVGNFLSIYVYTTPSMRKSTVAFLLYSLSISDIFVLAFALPVYSIPFLPIWDDMMNPFSTKRMLLFVSMKYFYPLCMIAKTVSLYIMVLITVERWIAVCRPLQVHYLCTFRNSVKAVFIICIFSVILNVSKFFEYKLSYNDLFGFMISAGILDTKKNWWYFMIYFVVISVIFDYLLPFIFMFTANMKVVNELRRSRKERLLLTTSQLKDQNTTVMLLVVTILFGFCHFFGMALKIAESIIGDFLNDGMYEVIGEICNFLIVLHISTTFFIYYIFSARFRKVIQGLFSRRGDNSRGRKLLDSTLTTNCVVKNSSL</sequence>
<dbReference type="InterPro" id="IPR019427">
    <property type="entry name" value="7TM_GPCR_serpentine_rcpt_Srw"/>
</dbReference>
<evidence type="ECO:0000313" key="9">
    <source>
        <dbReference type="Proteomes" id="UP001152747"/>
    </source>
</evidence>
<accession>A0A9P1ITL3</accession>
<reference evidence="8" key="1">
    <citation type="submission" date="2022-11" db="EMBL/GenBank/DDBJ databases">
        <authorList>
            <person name="Kikuchi T."/>
        </authorList>
    </citation>
    <scope>NUCLEOTIDE SEQUENCE</scope>
    <source>
        <strain evidence="8">PS1010</strain>
    </source>
</reference>
<comment type="caution">
    <text evidence="8">The sequence shown here is derived from an EMBL/GenBank/DDBJ whole genome shotgun (WGS) entry which is preliminary data.</text>
</comment>
<evidence type="ECO:0000256" key="1">
    <source>
        <dbReference type="ARBA" id="ARBA00004370"/>
    </source>
</evidence>
<dbReference type="PROSITE" id="PS00237">
    <property type="entry name" value="G_PROTEIN_RECEP_F1_1"/>
    <property type="match status" value="1"/>
</dbReference>
<dbReference type="InterPro" id="IPR000276">
    <property type="entry name" value="GPCR_Rhodpsn"/>
</dbReference>
<keyword evidence="3 6" id="KW-1133">Transmembrane helix</keyword>
<dbReference type="GO" id="GO:0008528">
    <property type="term" value="F:G protein-coupled peptide receptor activity"/>
    <property type="evidence" value="ECO:0007669"/>
    <property type="project" value="InterPro"/>
</dbReference>